<dbReference type="PANTHER" id="PTHR46796">
    <property type="entry name" value="HTH-TYPE TRANSCRIPTIONAL ACTIVATOR RHAS-RELATED"/>
    <property type="match status" value="1"/>
</dbReference>
<keyword evidence="4" id="KW-0804">Transcription</keyword>
<dbReference type="InterPro" id="IPR037923">
    <property type="entry name" value="HTH-like"/>
</dbReference>
<evidence type="ECO:0000256" key="2">
    <source>
        <dbReference type="ARBA" id="ARBA00023125"/>
    </source>
</evidence>
<dbReference type="InterPro" id="IPR003313">
    <property type="entry name" value="AraC-bd"/>
</dbReference>
<evidence type="ECO:0000256" key="4">
    <source>
        <dbReference type="ARBA" id="ARBA00023163"/>
    </source>
</evidence>
<dbReference type="RefSeq" id="WP_191615032.1">
    <property type="nucleotide sequence ID" value="NZ_JACYFG010000002.1"/>
</dbReference>
<dbReference type="PROSITE" id="PS01124">
    <property type="entry name" value="HTH_ARAC_FAMILY_2"/>
    <property type="match status" value="1"/>
</dbReference>
<organism evidence="6 7">
    <name type="scientific">Pelagicoccus enzymogenes</name>
    <dbReference type="NCBI Taxonomy" id="2773457"/>
    <lineage>
        <taxon>Bacteria</taxon>
        <taxon>Pseudomonadati</taxon>
        <taxon>Verrucomicrobiota</taxon>
        <taxon>Opitutia</taxon>
        <taxon>Puniceicoccales</taxon>
        <taxon>Pelagicoccaceae</taxon>
        <taxon>Pelagicoccus</taxon>
    </lineage>
</organism>
<dbReference type="InterPro" id="IPR018062">
    <property type="entry name" value="HTH_AraC-typ_CS"/>
</dbReference>
<evidence type="ECO:0000259" key="5">
    <source>
        <dbReference type="PROSITE" id="PS01124"/>
    </source>
</evidence>
<reference evidence="6" key="1">
    <citation type="submission" date="2020-09" db="EMBL/GenBank/DDBJ databases">
        <title>Pelagicoccus enzymogenes sp. nov. with an EPS production, isolated from marine sediment.</title>
        <authorList>
            <person name="Feng X."/>
        </authorList>
    </citation>
    <scope>NUCLEOTIDE SEQUENCE</scope>
    <source>
        <strain evidence="6">NFK12</strain>
    </source>
</reference>
<dbReference type="Pfam" id="PF02311">
    <property type="entry name" value="AraC_binding"/>
    <property type="match status" value="1"/>
</dbReference>
<feature type="domain" description="HTH araC/xylS-type" evidence="5">
    <location>
        <begin position="179"/>
        <end position="278"/>
    </location>
</feature>
<keyword evidence="1" id="KW-0805">Transcription regulation</keyword>
<dbReference type="InterPro" id="IPR018060">
    <property type="entry name" value="HTH_AraC"/>
</dbReference>
<dbReference type="EMBL" id="JACYFG010000002">
    <property type="protein sequence ID" value="MBD5777900.1"/>
    <property type="molecule type" value="Genomic_DNA"/>
</dbReference>
<comment type="caution">
    <text evidence="6">The sequence shown here is derived from an EMBL/GenBank/DDBJ whole genome shotgun (WGS) entry which is preliminary data.</text>
</comment>
<dbReference type="SUPFAM" id="SSF51215">
    <property type="entry name" value="Regulatory protein AraC"/>
    <property type="match status" value="1"/>
</dbReference>
<dbReference type="Proteomes" id="UP000622317">
    <property type="component" value="Unassembled WGS sequence"/>
</dbReference>
<sequence>MPQSTSVRYGSWLKAPVRSQLGTISLVGSIKDTRGINPQSMRILGSYALILIRSGKGRYQDANGRDLSFKAGDAILVFPDLPHAYGPNASRKWEQIYTVFNGPQFELLQGAGILNPANPIWSLGAVDHWQHRLEEIFQVSPPQGELSSARTLGRFSALLSDMAATQAETKLSPGDAWLGESMHLLAEPSSQGWLTPQEAAQRVGLSYENFRKLFAKRVGESPGAFQKRRRIEHACAMIYQSSRSLKDLADEHGFCDVFHFSKVFSQVMGESPSAYRKRVNGS</sequence>
<proteinExistence type="predicted"/>
<dbReference type="GO" id="GO:0003700">
    <property type="term" value="F:DNA-binding transcription factor activity"/>
    <property type="evidence" value="ECO:0007669"/>
    <property type="project" value="InterPro"/>
</dbReference>
<accession>A0A927IG16</accession>
<evidence type="ECO:0000256" key="3">
    <source>
        <dbReference type="ARBA" id="ARBA00023159"/>
    </source>
</evidence>
<dbReference type="SUPFAM" id="SSF46689">
    <property type="entry name" value="Homeodomain-like"/>
    <property type="match status" value="1"/>
</dbReference>
<dbReference type="InterPro" id="IPR050204">
    <property type="entry name" value="AraC_XylS_family_regulators"/>
</dbReference>
<name>A0A927IG16_9BACT</name>
<dbReference type="PROSITE" id="PS00041">
    <property type="entry name" value="HTH_ARAC_FAMILY_1"/>
    <property type="match status" value="1"/>
</dbReference>
<dbReference type="InterPro" id="IPR009057">
    <property type="entry name" value="Homeodomain-like_sf"/>
</dbReference>
<keyword evidence="7" id="KW-1185">Reference proteome</keyword>
<dbReference type="GO" id="GO:0043565">
    <property type="term" value="F:sequence-specific DNA binding"/>
    <property type="evidence" value="ECO:0007669"/>
    <property type="project" value="InterPro"/>
</dbReference>
<evidence type="ECO:0000313" key="7">
    <source>
        <dbReference type="Proteomes" id="UP000622317"/>
    </source>
</evidence>
<evidence type="ECO:0000256" key="1">
    <source>
        <dbReference type="ARBA" id="ARBA00023015"/>
    </source>
</evidence>
<keyword evidence="2" id="KW-0238">DNA-binding</keyword>
<dbReference type="AlphaFoldDB" id="A0A927IG16"/>
<protein>
    <submittedName>
        <fullName evidence="6">Helix-turn-helix domain-containing protein</fullName>
    </submittedName>
</protein>
<evidence type="ECO:0000313" key="6">
    <source>
        <dbReference type="EMBL" id="MBD5777900.1"/>
    </source>
</evidence>
<keyword evidence="3" id="KW-0010">Activator</keyword>
<dbReference type="Gene3D" id="2.60.120.280">
    <property type="entry name" value="Regulatory protein AraC"/>
    <property type="match status" value="1"/>
</dbReference>
<dbReference type="SMART" id="SM00342">
    <property type="entry name" value="HTH_ARAC"/>
    <property type="match status" value="1"/>
</dbReference>
<gene>
    <name evidence="6" type="ORF">IEN85_00135</name>
</gene>
<dbReference type="Gene3D" id="1.10.10.60">
    <property type="entry name" value="Homeodomain-like"/>
    <property type="match status" value="2"/>
</dbReference>
<dbReference type="Pfam" id="PF12833">
    <property type="entry name" value="HTH_18"/>
    <property type="match status" value="1"/>
</dbReference>